<dbReference type="CDD" id="cd01948">
    <property type="entry name" value="EAL"/>
    <property type="match status" value="1"/>
</dbReference>
<dbReference type="InterPro" id="IPR001633">
    <property type="entry name" value="EAL_dom"/>
</dbReference>
<dbReference type="InterPro" id="IPR035919">
    <property type="entry name" value="EAL_sf"/>
</dbReference>
<dbReference type="Gene3D" id="3.20.20.450">
    <property type="entry name" value="EAL domain"/>
    <property type="match status" value="1"/>
</dbReference>
<dbReference type="SMART" id="SM00052">
    <property type="entry name" value="EAL"/>
    <property type="match status" value="1"/>
</dbReference>
<dbReference type="PANTHER" id="PTHR33121">
    <property type="entry name" value="CYCLIC DI-GMP PHOSPHODIESTERASE PDEF"/>
    <property type="match status" value="1"/>
</dbReference>
<dbReference type="PANTHER" id="PTHR33121:SF70">
    <property type="entry name" value="SIGNALING PROTEIN YKOW"/>
    <property type="match status" value="1"/>
</dbReference>
<evidence type="ECO:0000259" key="1">
    <source>
        <dbReference type="PROSITE" id="PS50883"/>
    </source>
</evidence>
<gene>
    <name evidence="2" type="ORF">SDC9_210567</name>
</gene>
<evidence type="ECO:0000313" key="2">
    <source>
        <dbReference type="EMBL" id="MPN62814.1"/>
    </source>
</evidence>
<dbReference type="AlphaFoldDB" id="A0A645JRP1"/>
<dbReference type="Pfam" id="PF00563">
    <property type="entry name" value="EAL"/>
    <property type="match status" value="1"/>
</dbReference>
<feature type="domain" description="EAL" evidence="1">
    <location>
        <begin position="1"/>
        <end position="113"/>
    </location>
</feature>
<dbReference type="PROSITE" id="PS50883">
    <property type="entry name" value="EAL"/>
    <property type="match status" value="1"/>
</dbReference>
<dbReference type="SUPFAM" id="SSF141868">
    <property type="entry name" value="EAL domain-like"/>
    <property type="match status" value="1"/>
</dbReference>
<sequence length="121" mass="13223">MLCPVKEAGITIYIDDFGTGYSTISYLKDLSADYIKVDKSFVDDIENSAIQREIVRAIIAVARATGQKVIVEGVESEDELAVLLSIGCTKIQGYLIAKPMDGESLLRFLKNFSGGEARKDV</sequence>
<protein>
    <submittedName>
        <fullName evidence="2">Putative signaling protein</fullName>
    </submittedName>
</protein>
<organism evidence="2">
    <name type="scientific">bioreactor metagenome</name>
    <dbReference type="NCBI Taxonomy" id="1076179"/>
    <lineage>
        <taxon>unclassified sequences</taxon>
        <taxon>metagenomes</taxon>
        <taxon>ecological metagenomes</taxon>
    </lineage>
</organism>
<dbReference type="EMBL" id="VSSQ01141396">
    <property type="protein sequence ID" value="MPN62814.1"/>
    <property type="molecule type" value="Genomic_DNA"/>
</dbReference>
<accession>A0A645JRP1</accession>
<comment type="caution">
    <text evidence="2">The sequence shown here is derived from an EMBL/GenBank/DDBJ whole genome shotgun (WGS) entry which is preliminary data.</text>
</comment>
<name>A0A645JRP1_9ZZZZ</name>
<reference evidence="2" key="1">
    <citation type="submission" date="2019-08" db="EMBL/GenBank/DDBJ databases">
        <authorList>
            <person name="Kucharzyk K."/>
            <person name="Murdoch R.W."/>
            <person name="Higgins S."/>
            <person name="Loffler F."/>
        </authorList>
    </citation>
    <scope>NUCLEOTIDE SEQUENCE</scope>
</reference>
<proteinExistence type="predicted"/>
<dbReference type="GO" id="GO:0071111">
    <property type="term" value="F:cyclic-guanylate-specific phosphodiesterase activity"/>
    <property type="evidence" value="ECO:0007669"/>
    <property type="project" value="InterPro"/>
</dbReference>
<dbReference type="InterPro" id="IPR050706">
    <property type="entry name" value="Cyclic-di-GMP_PDE-like"/>
</dbReference>